<name>A0A0E1X385_9HYPH</name>
<dbReference type="HOGENOM" id="CLU_151151_1_0_5"/>
<dbReference type="Proteomes" id="UP000004659">
    <property type="component" value="Unassembled WGS sequence"/>
</dbReference>
<evidence type="ECO:0000259" key="6">
    <source>
        <dbReference type="Pfam" id="PF09864"/>
    </source>
</evidence>
<evidence type="ECO:0000256" key="2">
    <source>
        <dbReference type="ARBA" id="ARBA00023136"/>
    </source>
</evidence>
<feature type="domain" description="C-type lysozyme inhibitor" evidence="6">
    <location>
        <begin position="45"/>
        <end position="111"/>
    </location>
</feature>
<evidence type="ECO:0000256" key="3">
    <source>
        <dbReference type="ARBA" id="ARBA00023139"/>
    </source>
</evidence>
<dbReference type="InterPro" id="IPR036328">
    <property type="entry name" value="MliC_sf"/>
</dbReference>
<evidence type="ECO:0000256" key="1">
    <source>
        <dbReference type="ARBA" id="ARBA00022729"/>
    </source>
</evidence>
<dbReference type="InterPro" id="IPR018660">
    <property type="entry name" value="MliC"/>
</dbReference>
<dbReference type="Gene3D" id="2.40.128.200">
    <property type="match status" value="1"/>
</dbReference>
<sequence>MKMWTLAKMSVAAAALSFAASAASASEITIKLPDSVKVSTNSILYKCGAKDLSVTYYNAGDISLAKLELEDETVVASNVISGSGAKYAGSVYIWWTKGKTASLYNLIDNPEEDKPISCVEQ</sequence>
<organism evidence="7">
    <name type="scientific">Brucella pinnipedialis M292/94/1</name>
    <dbReference type="NCBI Taxonomy" id="520462"/>
    <lineage>
        <taxon>Bacteria</taxon>
        <taxon>Pseudomonadati</taxon>
        <taxon>Pseudomonadota</taxon>
        <taxon>Alphaproteobacteria</taxon>
        <taxon>Hyphomicrobiales</taxon>
        <taxon>Brucellaceae</taxon>
        <taxon>Brucella/Ochrobactrum group</taxon>
        <taxon>Brucella</taxon>
    </lineage>
</organism>
<dbReference type="RefSeq" id="WP_002963597.1">
    <property type="nucleotide sequence ID" value="NZ_EQ999546.1"/>
</dbReference>
<accession>A0A0E1X385</accession>
<keyword evidence="4" id="KW-0449">Lipoprotein</keyword>
<dbReference type="GeneID" id="93017113"/>
<keyword evidence="3" id="KW-0564">Palmitate</keyword>
<dbReference type="Pfam" id="PF09864">
    <property type="entry name" value="MliC"/>
    <property type="match status" value="1"/>
</dbReference>
<protein>
    <recommendedName>
        <fullName evidence="6">C-type lysozyme inhibitor domain-containing protein</fullName>
    </recommendedName>
</protein>
<reference evidence="7" key="1">
    <citation type="submission" date="2009-01" db="EMBL/GenBank/DDBJ databases">
        <title>The Genome Sequence of Brucella pinnipedialis M292/94/1.</title>
        <authorList>
            <consortium name="The Broad Institute Genome Sequencing Platform"/>
            <person name="Ward D."/>
            <person name="Young S.K."/>
            <person name="Kodira C.D."/>
            <person name="Zeng Q."/>
            <person name="Koehrsen M."/>
            <person name="Alvarado L."/>
            <person name="Berlin A."/>
            <person name="Borenstein D."/>
            <person name="Chen Z."/>
            <person name="Engels R."/>
            <person name="Freedman E."/>
            <person name="Gellesch M."/>
            <person name="Goldberg J."/>
            <person name="Griggs A."/>
            <person name="Gujja S."/>
            <person name="Heiman D."/>
            <person name="Hepburn T."/>
            <person name="Howarth C."/>
            <person name="Jen D."/>
            <person name="Larson L."/>
            <person name="Lewis B."/>
            <person name="Mehta T."/>
            <person name="Park D."/>
            <person name="Pearson M."/>
            <person name="Roberts A."/>
            <person name="Saif S."/>
            <person name="Shea T."/>
            <person name="Shenoy N."/>
            <person name="Sisk P."/>
            <person name="Stolte C."/>
            <person name="Sykes S."/>
            <person name="Walk T."/>
            <person name="White J."/>
            <person name="Yandava C."/>
            <person name="Whatmore A.M."/>
            <person name="Perrett L.L."/>
            <person name="O'Callaghan D."/>
            <person name="Nusbaum C."/>
            <person name="Galagan J."/>
            <person name="Birren B."/>
        </authorList>
    </citation>
    <scope>NUCLEOTIDE SEQUENCE [LARGE SCALE GENOMIC DNA]</scope>
    <source>
        <strain evidence="7">M292/94/1</strain>
    </source>
</reference>
<keyword evidence="1 5" id="KW-0732">Signal</keyword>
<feature type="signal peptide" evidence="5">
    <location>
        <begin position="1"/>
        <end position="25"/>
    </location>
</feature>
<evidence type="ECO:0000256" key="5">
    <source>
        <dbReference type="SAM" id="SignalP"/>
    </source>
</evidence>
<keyword evidence="2" id="KW-0472">Membrane</keyword>
<dbReference type="SMR" id="A0A0E1X385"/>
<dbReference type="SUPFAM" id="SSF141488">
    <property type="entry name" value="YdhA-like"/>
    <property type="match status" value="1"/>
</dbReference>
<dbReference type="AlphaFoldDB" id="A0A0E1X385"/>
<evidence type="ECO:0000256" key="4">
    <source>
        <dbReference type="ARBA" id="ARBA00023288"/>
    </source>
</evidence>
<evidence type="ECO:0000313" key="7">
    <source>
        <dbReference type="EMBL" id="EEZ30611.1"/>
    </source>
</evidence>
<feature type="chain" id="PRO_5002389145" description="C-type lysozyme inhibitor domain-containing protein" evidence="5">
    <location>
        <begin position="26"/>
        <end position="121"/>
    </location>
</feature>
<proteinExistence type="predicted"/>
<gene>
    <name evidence="7" type="ORF">BALG_00730</name>
</gene>
<dbReference type="EMBL" id="EQ999546">
    <property type="protein sequence ID" value="EEZ30611.1"/>
    <property type="molecule type" value="Genomic_DNA"/>
</dbReference>